<sequence>MKKQGRVLIVDDLEQWREELVETLQRGGFRADSASTAAEALERLKETIYHVIVLDIRIDDSDPSSVDGLTLLRELEKRGLSDATKVIMLSAYGTMENMRTAFREHKVADFLSKAEFNNRQFLDNMRQVFSQTVNINLELDILWKHESGPDLAVLNLEVEGNSVKSGTSLKNQLVLELEDLLCRLFYQAESILVSPLMPSPRDTGVLRVQPFYSAKGAGNEVIVKFGDFRLIEEEYQNFKEYVQPFIGGGRSTTVLGLRRTPHLAGIIYSMLGTTNDQLMDFSDFYSHANTSQIKDTLNRLFRDTCGAWYANHSLLQPLDLTADYQSLLEDTPEKLEKMLSEQFINVQVEKQLYFRNLSSNHTFTNPLFAIAGSHLVRPTYICITHGDFNQHNLLVDSAGHVWLIDYQGTGQGHILRDIAMLDSVVRFQLLAAEEAVLDERLQMEEVLSSIARFNQVKHLENNFTTANQALAKAYATVVFLRTLASKLVAQKPDDDMSEYYIALLYNAVNTLQYSSLSVIQREHALLSASLLVDQLGLNS</sequence>
<dbReference type="Pfam" id="PF00072">
    <property type="entry name" value="Response_reg"/>
    <property type="match status" value="1"/>
</dbReference>
<dbReference type="InterPro" id="IPR050595">
    <property type="entry name" value="Bact_response_regulator"/>
</dbReference>
<dbReference type="Gene3D" id="3.90.1200.10">
    <property type="match status" value="1"/>
</dbReference>
<evidence type="ECO:0000256" key="1">
    <source>
        <dbReference type="ARBA" id="ARBA00022553"/>
    </source>
</evidence>
<dbReference type="Pfam" id="PF19974">
    <property type="entry name" value="TCAD9"/>
    <property type="match status" value="2"/>
</dbReference>
<keyword evidence="1 2" id="KW-0597">Phosphoprotein</keyword>
<dbReference type="Proteomes" id="UP000597444">
    <property type="component" value="Unassembled WGS sequence"/>
</dbReference>
<dbReference type="PROSITE" id="PS50110">
    <property type="entry name" value="RESPONSE_REGULATORY"/>
    <property type="match status" value="1"/>
</dbReference>
<dbReference type="InterPro" id="IPR001789">
    <property type="entry name" value="Sig_transdc_resp-reg_receiver"/>
</dbReference>
<gene>
    <name evidence="4" type="ORF">KSF_066910</name>
</gene>
<dbReference type="SUPFAM" id="SSF56112">
    <property type="entry name" value="Protein kinase-like (PK-like)"/>
    <property type="match status" value="1"/>
</dbReference>
<dbReference type="InterPro" id="IPR011009">
    <property type="entry name" value="Kinase-like_dom_sf"/>
</dbReference>
<dbReference type="PANTHER" id="PTHR44591:SF3">
    <property type="entry name" value="RESPONSE REGULATORY DOMAIN-CONTAINING PROTEIN"/>
    <property type="match status" value="1"/>
</dbReference>
<dbReference type="CDD" id="cd00156">
    <property type="entry name" value="REC"/>
    <property type="match status" value="1"/>
</dbReference>
<feature type="modified residue" description="4-aspartylphosphate" evidence="2">
    <location>
        <position position="55"/>
    </location>
</feature>
<dbReference type="SUPFAM" id="SSF52172">
    <property type="entry name" value="CheY-like"/>
    <property type="match status" value="1"/>
</dbReference>
<accession>A0A8J3IQ97</accession>
<dbReference type="PANTHER" id="PTHR44591">
    <property type="entry name" value="STRESS RESPONSE REGULATOR PROTEIN 1"/>
    <property type="match status" value="1"/>
</dbReference>
<dbReference type="GO" id="GO:0000160">
    <property type="term" value="P:phosphorelay signal transduction system"/>
    <property type="evidence" value="ECO:0007669"/>
    <property type="project" value="InterPro"/>
</dbReference>
<evidence type="ECO:0000313" key="4">
    <source>
        <dbReference type="EMBL" id="GHO96643.1"/>
    </source>
</evidence>
<dbReference type="InterPro" id="IPR011006">
    <property type="entry name" value="CheY-like_superfamily"/>
</dbReference>
<dbReference type="Gene3D" id="3.40.50.2300">
    <property type="match status" value="1"/>
</dbReference>
<evidence type="ECO:0000259" key="3">
    <source>
        <dbReference type="PROSITE" id="PS50110"/>
    </source>
</evidence>
<evidence type="ECO:0000313" key="5">
    <source>
        <dbReference type="Proteomes" id="UP000597444"/>
    </source>
</evidence>
<dbReference type="SMART" id="SM00448">
    <property type="entry name" value="REC"/>
    <property type="match status" value="1"/>
</dbReference>
<name>A0A8J3IQ97_9CHLR</name>
<evidence type="ECO:0000256" key="2">
    <source>
        <dbReference type="PROSITE-ProRule" id="PRU00169"/>
    </source>
</evidence>
<proteinExistence type="predicted"/>
<comment type="caution">
    <text evidence="4">The sequence shown here is derived from an EMBL/GenBank/DDBJ whole genome shotgun (WGS) entry which is preliminary data.</text>
</comment>
<keyword evidence="5" id="KW-1185">Reference proteome</keyword>
<dbReference type="InterPro" id="IPR045544">
    <property type="entry name" value="TCAD9"/>
</dbReference>
<dbReference type="EMBL" id="BNJK01000001">
    <property type="protein sequence ID" value="GHO96643.1"/>
    <property type="molecule type" value="Genomic_DNA"/>
</dbReference>
<reference evidence="4" key="1">
    <citation type="submission" date="2020-10" db="EMBL/GenBank/DDBJ databases">
        <title>Taxonomic study of unclassified bacteria belonging to the class Ktedonobacteria.</title>
        <authorList>
            <person name="Yabe S."/>
            <person name="Wang C.M."/>
            <person name="Zheng Y."/>
            <person name="Sakai Y."/>
            <person name="Cavaletti L."/>
            <person name="Monciardini P."/>
            <person name="Donadio S."/>
        </authorList>
    </citation>
    <scope>NUCLEOTIDE SEQUENCE</scope>
    <source>
        <strain evidence="4">ID150040</strain>
    </source>
</reference>
<dbReference type="RefSeq" id="WP_220207249.1">
    <property type="nucleotide sequence ID" value="NZ_BNJK01000001.1"/>
</dbReference>
<protein>
    <recommendedName>
        <fullName evidence="3">Response regulatory domain-containing protein</fullName>
    </recommendedName>
</protein>
<organism evidence="4 5">
    <name type="scientific">Reticulibacter mediterranei</name>
    <dbReference type="NCBI Taxonomy" id="2778369"/>
    <lineage>
        <taxon>Bacteria</taxon>
        <taxon>Bacillati</taxon>
        <taxon>Chloroflexota</taxon>
        <taxon>Ktedonobacteria</taxon>
        <taxon>Ktedonobacterales</taxon>
        <taxon>Reticulibacteraceae</taxon>
        <taxon>Reticulibacter</taxon>
    </lineage>
</organism>
<feature type="domain" description="Response regulatory" evidence="3">
    <location>
        <begin position="6"/>
        <end position="128"/>
    </location>
</feature>
<dbReference type="AlphaFoldDB" id="A0A8J3IQ97"/>